<proteinExistence type="predicted"/>
<sequence>MCQHSLTLLSTIWPEALKIEEKAGDTMIGLRANVKIQNKSTQNKNSRYCSFYVYVNNKPNYLAADIGLPLLYHTIRQSSSSKHYEANGVYH</sequence>
<comment type="caution">
    <text evidence="1">The sequence shown here is derived from an EMBL/GenBank/DDBJ whole genome shotgun (WGS) entry which is preliminary data.</text>
</comment>
<dbReference type="Proteomes" id="UP001054945">
    <property type="component" value="Unassembled WGS sequence"/>
</dbReference>
<gene>
    <name evidence="1" type="ORF">CEXT_610881</name>
</gene>
<organism evidence="1 2">
    <name type="scientific">Caerostris extrusa</name>
    <name type="common">Bark spider</name>
    <name type="synonym">Caerostris bankana</name>
    <dbReference type="NCBI Taxonomy" id="172846"/>
    <lineage>
        <taxon>Eukaryota</taxon>
        <taxon>Metazoa</taxon>
        <taxon>Ecdysozoa</taxon>
        <taxon>Arthropoda</taxon>
        <taxon>Chelicerata</taxon>
        <taxon>Arachnida</taxon>
        <taxon>Araneae</taxon>
        <taxon>Araneomorphae</taxon>
        <taxon>Entelegynae</taxon>
        <taxon>Araneoidea</taxon>
        <taxon>Araneidae</taxon>
        <taxon>Caerostris</taxon>
    </lineage>
</organism>
<name>A0AAV4NLS3_CAEEX</name>
<keyword evidence="2" id="KW-1185">Reference proteome</keyword>
<dbReference type="AlphaFoldDB" id="A0AAV4NLS3"/>
<dbReference type="EMBL" id="BPLR01021091">
    <property type="protein sequence ID" value="GIX85762.1"/>
    <property type="molecule type" value="Genomic_DNA"/>
</dbReference>
<evidence type="ECO:0000313" key="2">
    <source>
        <dbReference type="Proteomes" id="UP001054945"/>
    </source>
</evidence>
<accession>A0AAV4NLS3</accession>
<protein>
    <submittedName>
        <fullName evidence="1">Uncharacterized protein</fullName>
    </submittedName>
</protein>
<reference evidence="1 2" key="1">
    <citation type="submission" date="2021-06" db="EMBL/GenBank/DDBJ databases">
        <title>Caerostris extrusa draft genome.</title>
        <authorList>
            <person name="Kono N."/>
            <person name="Arakawa K."/>
        </authorList>
    </citation>
    <scope>NUCLEOTIDE SEQUENCE [LARGE SCALE GENOMIC DNA]</scope>
</reference>
<evidence type="ECO:0000313" key="1">
    <source>
        <dbReference type="EMBL" id="GIX85762.1"/>
    </source>
</evidence>